<feature type="signal peptide" evidence="1">
    <location>
        <begin position="1"/>
        <end position="22"/>
    </location>
</feature>
<keyword evidence="3" id="KW-1185">Reference proteome</keyword>
<feature type="chain" id="PRO_5047399159" description="Peptidoglycan-binding protein, CsiV" evidence="1">
    <location>
        <begin position="23"/>
        <end position="428"/>
    </location>
</feature>
<proteinExistence type="predicted"/>
<organism evidence="2 3">
    <name type="scientific">Bowmanella denitrificans</name>
    <dbReference type="NCBI Taxonomy" id="366582"/>
    <lineage>
        <taxon>Bacteria</taxon>
        <taxon>Pseudomonadati</taxon>
        <taxon>Pseudomonadota</taxon>
        <taxon>Gammaproteobacteria</taxon>
        <taxon>Alteromonadales</taxon>
        <taxon>Alteromonadaceae</taxon>
        <taxon>Bowmanella</taxon>
    </lineage>
</organism>
<dbReference type="Pfam" id="PF10972">
    <property type="entry name" value="CsiV"/>
    <property type="match status" value="1"/>
</dbReference>
<dbReference type="Proteomes" id="UP001501757">
    <property type="component" value="Unassembled WGS sequence"/>
</dbReference>
<reference evidence="3" key="1">
    <citation type="journal article" date="2019" name="Int. J. Syst. Evol. Microbiol.">
        <title>The Global Catalogue of Microorganisms (GCM) 10K type strain sequencing project: providing services to taxonomists for standard genome sequencing and annotation.</title>
        <authorList>
            <consortium name="The Broad Institute Genomics Platform"/>
            <consortium name="The Broad Institute Genome Sequencing Center for Infectious Disease"/>
            <person name="Wu L."/>
            <person name="Ma J."/>
        </authorList>
    </citation>
    <scope>NUCLEOTIDE SEQUENCE [LARGE SCALE GENOMIC DNA]</scope>
    <source>
        <strain evidence="3">JCM 13378</strain>
    </source>
</reference>
<gene>
    <name evidence="2" type="ORF">GCM10009092_12260</name>
</gene>
<protein>
    <recommendedName>
        <fullName evidence="4">Peptidoglycan-binding protein, CsiV</fullName>
    </recommendedName>
</protein>
<evidence type="ECO:0000313" key="3">
    <source>
        <dbReference type="Proteomes" id="UP001501757"/>
    </source>
</evidence>
<dbReference type="InterPro" id="IPR021241">
    <property type="entry name" value="CsiV"/>
</dbReference>
<evidence type="ECO:0000256" key="1">
    <source>
        <dbReference type="SAM" id="SignalP"/>
    </source>
</evidence>
<sequence length="428" mass="48342">MLKRSAPLLGLTFALLSHTCQAQSTDWWFEVEVLLYKQGQALEALDERFPQPVKTPGSARAVDLLSPLLQPDISSLRAALALCSPSQTQPQDNVVVTDSTLLSEVQQLLGSLSDQLQSEEQAFLPQTGTELQAQIVGALNTAQPSPWRAEDFIDLYPLLRSGCQYSFEQAWLEDLVVSHPKAEPFVAQMPILPQGREKPYSDSPYLLPPDMLELRQLARDLYRQRGIEPLMHLAWRQNVQFGRSKARPYRLFAGRNFAKSYDINGYPLPEEKPLLAQQDSDTLATPLDLMAQVEQALAEPLVLDNQAEVVIQPGQRADALWELDGLFTLYLQYINRIPYLHIDADMVYRQEGRPGLMGTEPLTLALNGGQDIQPDDSAPQYQLYGLKFDQLRRIISKQIHYFDHPLFGMVVEVRRYHKPAPPKEEPAS</sequence>
<dbReference type="EMBL" id="BAAAEI010000006">
    <property type="protein sequence ID" value="GAA0349412.1"/>
    <property type="molecule type" value="Genomic_DNA"/>
</dbReference>
<keyword evidence="1" id="KW-0732">Signal</keyword>
<evidence type="ECO:0000313" key="2">
    <source>
        <dbReference type="EMBL" id="GAA0349412.1"/>
    </source>
</evidence>
<evidence type="ECO:0008006" key="4">
    <source>
        <dbReference type="Google" id="ProtNLM"/>
    </source>
</evidence>
<dbReference type="RefSeq" id="WP_343842983.1">
    <property type="nucleotide sequence ID" value="NZ_BAAAEI010000006.1"/>
</dbReference>
<comment type="caution">
    <text evidence="2">The sequence shown here is derived from an EMBL/GenBank/DDBJ whole genome shotgun (WGS) entry which is preliminary data.</text>
</comment>
<accession>A0ABP3GM97</accession>
<name>A0ABP3GM97_9ALTE</name>